<organism evidence="2 3">
    <name type="scientific">Tetracentron sinense</name>
    <name type="common">Spur-leaf</name>
    <dbReference type="NCBI Taxonomy" id="13715"/>
    <lineage>
        <taxon>Eukaryota</taxon>
        <taxon>Viridiplantae</taxon>
        <taxon>Streptophyta</taxon>
        <taxon>Embryophyta</taxon>
        <taxon>Tracheophyta</taxon>
        <taxon>Spermatophyta</taxon>
        <taxon>Magnoliopsida</taxon>
        <taxon>Trochodendrales</taxon>
        <taxon>Trochodendraceae</taxon>
        <taxon>Tetracentron</taxon>
    </lineage>
</organism>
<gene>
    <name evidence="2" type="ORF">HHK36_015138</name>
</gene>
<dbReference type="AlphaFoldDB" id="A0A835DCH6"/>
<dbReference type="Proteomes" id="UP000655225">
    <property type="component" value="Unassembled WGS sequence"/>
</dbReference>
<evidence type="ECO:0000256" key="1">
    <source>
        <dbReference type="ARBA" id="ARBA00009995"/>
    </source>
</evidence>
<proteinExistence type="inferred from homology"/>
<dbReference type="EMBL" id="JABCRI010000010">
    <property type="protein sequence ID" value="KAF8399273.1"/>
    <property type="molecule type" value="Genomic_DNA"/>
</dbReference>
<keyword evidence="3" id="KW-1185">Reference proteome</keyword>
<dbReference type="SUPFAM" id="SSF53756">
    <property type="entry name" value="UDP-Glycosyltransferase/glycogen phosphorylase"/>
    <property type="match status" value="1"/>
</dbReference>
<name>A0A835DCH6_TETSI</name>
<dbReference type="OrthoDB" id="5835829at2759"/>
<comment type="caution">
    <text evidence="2">The sequence shown here is derived from an EMBL/GenBank/DDBJ whole genome shotgun (WGS) entry which is preliminary data.</text>
</comment>
<dbReference type="GO" id="GO:0035251">
    <property type="term" value="F:UDP-glucosyltransferase activity"/>
    <property type="evidence" value="ECO:0007669"/>
    <property type="project" value="TreeGrafter"/>
</dbReference>
<dbReference type="PANTHER" id="PTHR48047:SF51">
    <property type="entry name" value="GLYCOSYLTRANSFERASE"/>
    <property type="match status" value="1"/>
</dbReference>
<evidence type="ECO:0000313" key="3">
    <source>
        <dbReference type="Proteomes" id="UP000655225"/>
    </source>
</evidence>
<accession>A0A835DCH6</accession>
<comment type="similarity">
    <text evidence="1">Belongs to the UDP-glycosyltransferase family.</text>
</comment>
<reference evidence="2 3" key="1">
    <citation type="submission" date="2020-04" db="EMBL/GenBank/DDBJ databases">
        <title>Plant Genome Project.</title>
        <authorList>
            <person name="Zhang R.-G."/>
        </authorList>
    </citation>
    <scope>NUCLEOTIDE SEQUENCE [LARGE SCALE GENOMIC DNA]</scope>
    <source>
        <strain evidence="2">YNK0</strain>
        <tissue evidence="2">Leaf</tissue>
    </source>
</reference>
<dbReference type="Gene3D" id="3.40.50.2000">
    <property type="entry name" value="Glycogen Phosphorylase B"/>
    <property type="match status" value="1"/>
</dbReference>
<sequence length="207" mass="23538">MSNYASTLTQVMARNRPHVDLDSDDEPFNVPSFEWIKLTRNDIESPFNDLEPKEYWTCEFELKAWCVGSLCMVEPPGAQPLMKPIWVQWLDTKLIEEGTVIFVDFGAQAEISDGQLQEIAIGLEKPEINFLWVVRSKGLEILEGFEERVKGRGVVSICASVPILAWPMMARTGKEVKEIGEEARRAMEEGGSSWCTLDQLIHETFKK</sequence>
<evidence type="ECO:0000313" key="2">
    <source>
        <dbReference type="EMBL" id="KAF8399273.1"/>
    </source>
</evidence>
<dbReference type="PANTHER" id="PTHR48047">
    <property type="entry name" value="GLYCOSYLTRANSFERASE"/>
    <property type="match status" value="1"/>
</dbReference>
<protein>
    <submittedName>
        <fullName evidence="2">Uncharacterized protein</fullName>
    </submittedName>
</protein>